<name>A0A846MW13_9PROT</name>
<sequence length="122" mass="12501">MKPLVSRRNLIVGAGGVVVLGAAGVGASKFLRKRYAPSPYDDLLVALNDRDGAAQIGEAVLAVKPDFEATAVAAALRTKLQHSTFADLAAKDAASGKLVEARGWVLPESFGLLCALAAKAAA</sequence>
<dbReference type="AlphaFoldDB" id="A0A846MW13"/>
<evidence type="ECO:0000313" key="1">
    <source>
        <dbReference type="EMBL" id="NIK87415.1"/>
    </source>
</evidence>
<dbReference type="EMBL" id="JAASRM010000001">
    <property type="protein sequence ID" value="NIK87415.1"/>
    <property type="molecule type" value="Genomic_DNA"/>
</dbReference>
<evidence type="ECO:0000313" key="2">
    <source>
        <dbReference type="Proteomes" id="UP000570514"/>
    </source>
</evidence>
<gene>
    <name evidence="1" type="ORF">FHS83_000733</name>
</gene>
<dbReference type="GO" id="GO:0032259">
    <property type="term" value="P:methylation"/>
    <property type="evidence" value="ECO:0007669"/>
    <property type="project" value="UniProtKB-KW"/>
</dbReference>
<keyword evidence="2" id="KW-1185">Reference proteome</keyword>
<reference evidence="1 2" key="1">
    <citation type="submission" date="2020-03" db="EMBL/GenBank/DDBJ databases">
        <title>Genomic Encyclopedia of Type Strains, Phase IV (KMG-IV): sequencing the most valuable type-strain genomes for metagenomic binning, comparative biology and taxonomic classification.</title>
        <authorList>
            <person name="Goeker M."/>
        </authorList>
    </citation>
    <scope>NUCLEOTIDE SEQUENCE [LARGE SCALE GENOMIC DNA]</scope>
    <source>
        <strain evidence="1 2">DSM 19867</strain>
    </source>
</reference>
<organism evidence="1 2">
    <name type="scientific">Rhizomicrobium palustre</name>
    <dbReference type="NCBI Taxonomy" id="189966"/>
    <lineage>
        <taxon>Bacteria</taxon>
        <taxon>Pseudomonadati</taxon>
        <taxon>Pseudomonadota</taxon>
        <taxon>Alphaproteobacteria</taxon>
        <taxon>Micropepsales</taxon>
        <taxon>Micropepsaceae</taxon>
        <taxon>Rhizomicrobium</taxon>
    </lineage>
</organism>
<dbReference type="RefSeq" id="WP_167080997.1">
    <property type="nucleotide sequence ID" value="NZ_BAAADC010000001.1"/>
</dbReference>
<accession>A0A846MW13</accession>
<dbReference type="GO" id="GO:0008168">
    <property type="term" value="F:methyltransferase activity"/>
    <property type="evidence" value="ECO:0007669"/>
    <property type="project" value="UniProtKB-KW"/>
</dbReference>
<proteinExistence type="predicted"/>
<protein>
    <submittedName>
        <fullName evidence="1">23S rRNA U2552 (Ribose-2'-O)-methylase RlmE/FtsJ</fullName>
    </submittedName>
</protein>
<dbReference type="Proteomes" id="UP000570514">
    <property type="component" value="Unassembled WGS sequence"/>
</dbReference>
<comment type="caution">
    <text evidence="1">The sequence shown here is derived from an EMBL/GenBank/DDBJ whole genome shotgun (WGS) entry which is preliminary data.</text>
</comment>
<keyword evidence="1" id="KW-0808">Transferase</keyword>
<keyword evidence="1" id="KW-0489">Methyltransferase</keyword>